<reference evidence="10 12" key="1">
    <citation type="submission" date="2018-04" db="EMBL/GenBank/DDBJ databases">
        <title>Complete genome sequences of Streptomyces griseoviridis K61 and characterization of antagonistic properties of biological control agents.</title>
        <authorList>
            <person name="Mariita R.M."/>
            <person name="Sello J.K."/>
        </authorList>
    </citation>
    <scope>NUCLEOTIDE SEQUENCE [LARGE SCALE GENOMIC DNA]</scope>
    <source>
        <strain evidence="10 12">K61</strain>
    </source>
</reference>
<dbReference type="OrthoDB" id="9815525at2"/>
<feature type="transmembrane region" description="Helical" evidence="7">
    <location>
        <begin position="106"/>
        <end position="125"/>
    </location>
</feature>
<evidence type="ECO:0000256" key="7">
    <source>
        <dbReference type="SAM" id="Phobius"/>
    </source>
</evidence>
<keyword evidence="5 7" id="KW-0472">Membrane</keyword>
<name>A0A3S9ZMC3_STRGD</name>
<accession>A0A3S9ZMC3</accession>
<dbReference type="KEGG" id="sgd:ELQ87_34780"/>
<proteinExistence type="predicted"/>
<feature type="transmembrane region" description="Helical" evidence="7">
    <location>
        <begin position="269"/>
        <end position="286"/>
    </location>
</feature>
<comment type="subcellular location">
    <subcellularLocation>
        <location evidence="1">Cell membrane</location>
        <topology evidence="1">Multi-pass membrane protein</topology>
    </subcellularLocation>
</comment>
<dbReference type="Pfam" id="PF07690">
    <property type="entry name" value="MFS_1"/>
    <property type="match status" value="1"/>
</dbReference>
<feature type="region of interest" description="Disordered" evidence="6">
    <location>
        <begin position="221"/>
        <end position="242"/>
    </location>
</feature>
<sequence>MSKESQRNPGRIQTLNVVAPPRLTDRIPAVLRQRDFRNFWTAQTVSYMGDQVTSIVLPLIAVMTLDASAADMGLLVTLQQLPLLLFSLHAGAWVDRRGRRRSTMIAANLASAATVATVPLAHFTGSLTLPHLYAVSFVTGTLAVVFSVAVPGLFASLVPREQYLSATSLSRASYSFSFVAGPSVGGAVVQILSAPFALVLDVFSFLVATVLLRAIPDREATGKDEGEQGQEKAEATQEDAGKPRDGIREALRFLVATAVLRAKFVSGTALNFFYTVYSTLLILFAARDLGLSAGLVGAVVSVGAVGALIGSAVTTRFSRRVGLGPTYLVGCLVFPAALVMTPLAHGPQWLVVAMLVAGEFVSAFGLMLFDISGATLQQAITPDRLRSRMQGAQMAISYGVRPVGALVAGALGTLLGVRPTLWIAVVGGFLSVLFLFRSPLRRVRDLPDEAEWPRPGAMDTVPTKE</sequence>
<evidence type="ECO:0000313" key="9">
    <source>
        <dbReference type="EMBL" id="AZS88831.1"/>
    </source>
</evidence>
<dbReference type="EMBL" id="CP034687">
    <property type="protein sequence ID" value="AZS88831.1"/>
    <property type="molecule type" value="Genomic_DNA"/>
</dbReference>
<dbReference type="InterPro" id="IPR011701">
    <property type="entry name" value="MFS"/>
</dbReference>
<feature type="transmembrane region" description="Helical" evidence="7">
    <location>
        <begin position="349"/>
        <end position="371"/>
    </location>
</feature>
<dbReference type="PANTHER" id="PTHR23513">
    <property type="entry name" value="INTEGRAL MEMBRANE EFFLUX PROTEIN-RELATED"/>
    <property type="match status" value="1"/>
</dbReference>
<dbReference type="Proteomes" id="UP000271291">
    <property type="component" value="Chromosome"/>
</dbReference>
<feature type="transmembrane region" description="Helical" evidence="7">
    <location>
        <begin position="392"/>
        <end position="414"/>
    </location>
</feature>
<feature type="transmembrane region" description="Helical" evidence="7">
    <location>
        <begin position="174"/>
        <end position="192"/>
    </location>
</feature>
<evidence type="ECO:0000256" key="4">
    <source>
        <dbReference type="ARBA" id="ARBA00022989"/>
    </source>
</evidence>
<dbReference type="SUPFAM" id="SSF103473">
    <property type="entry name" value="MFS general substrate transporter"/>
    <property type="match status" value="1"/>
</dbReference>
<dbReference type="InterPro" id="IPR020846">
    <property type="entry name" value="MFS_dom"/>
</dbReference>
<evidence type="ECO:0000259" key="8">
    <source>
        <dbReference type="PROSITE" id="PS50850"/>
    </source>
</evidence>
<dbReference type="Proteomes" id="UP000501753">
    <property type="component" value="Chromosome"/>
</dbReference>
<evidence type="ECO:0000256" key="6">
    <source>
        <dbReference type="SAM" id="MobiDB-lite"/>
    </source>
</evidence>
<keyword evidence="2" id="KW-1003">Cell membrane</keyword>
<evidence type="ECO:0000313" key="12">
    <source>
        <dbReference type="Proteomes" id="UP000501753"/>
    </source>
</evidence>
<feature type="transmembrane region" description="Helical" evidence="7">
    <location>
        <begin position="292"/>
        <end position="313"/>
    </location>
</feature>
<organism evidence="9 11">
    <name type="scientific">Streptomyces griseoviridis</name>
    <dbReference type="NCBI Taxonomy" id="45398"/>
    <lineage>
        <taxon>Bacteria</taxon>
        <taxon>Bacillati</taxon>
        <taxon>Actinomycetota</taxon>
        <taxon>Actinomycetes</taxon>
        <taxon>Kitasatosporales</taxon>
        <taxon>Streptomycetaceae</taxon>
        <taxon>Streptomyces</taxon>
    </lineage>
</organism>
<dbReference type="GO" id="GO:0005886">
    <property type="term" value="C:plasma membrane"/>
    <property type="evidence" value="ECO:0007669"/>
    <property type="project" value="UniProtKB-SubCell"/>
</dbReference>
<evidence type="ECO:0000313" key="11">
    <source>
        <dbReference type="Proteomes" id="UP000271291"/>
    </source>
</evidence>
<dbReference type="PANTHER" id="PTHR23513:SF6">
    <property type="entry name" value="MAJOR FACILITATOR SUPERFAMILY ASSOCIATED DOMAIN-CONTAINING PROTEIN"/>
    <property type="match status" value="1"/>
</dbReference>
<keyword evidence="3 7" id="KW-0812">Transmembrane</keyword>
<evidence type="ECO:0000313" key="10">
    <source>
        <dbReference type="EMBL" id="QCN84330.1"/>
    </source>
</evidence>
<dbReference type="InterPro" id="IPR036259">
    <property type="entry name" value="MFS_trans_sf"/>
</dbReference>
<dbReference type="PROSITE" id="PS50850">
    <property type="entry name" value="MFS"/>
    <property type="match status" value="1"/>
</dbReference>
<feature type="transmembrane region" description="Helical" evidence="7">
    <location>
        <begin position="198"/>
        <end position="215"/>
    </location>
</feature>
<evidence type="ECO:0000256" key="2">
    <source>
        <dbReference type="ARBA" id="ARBA00022475"/>
    </source>
</evidence>
<reference evidence="9 11" key="2">
    <citation type="submission" date="2018-12" db="EMBL/GenBank/DDBJ databases">
        <title>Streptomyces griseoviridis F1-27 complete genome.</title>
        <authorList>
            <person name="Mariita R.M."/>
            <person name="Sello J.K."/>
        </authorList>
    </citation>
    <scope>NUCLEOTIDE SEQUENCE [LARGE SCALE GENOMIC DNA]</scope>
    <source>
        <strain evidence="9 11">F1-27</strain>
    </source>
</reference>
<evidence type="ECO:0000256" key="1">
    <source>
        <dbReference type="ARBA" id="ARBA00004651"/>
    </source>
</evidence>
<dbReference type="Gene3D" id="1.20.1250.20">
    <property type="entry name" value="MFS general substrate transporter like domains"/>
    <property type="match status" value="1"/>
</dbReference>
<feature type="domain" description="Major facilitator superfamily (MFS) profile" evidence="8">
    <location>
        <begin position="255"/>
        <end position="465"/>
    </location>
</feature>
<evidence type="ECO:0000256" key="5">
    <source>
        <dbReference type="ARBA" id="ARBA00023136"/>
    </source>
</evidence>
<protein>
    <submittedName>
        <fullName evidence="9">MFS transporter</fullName>
    </submittedName>
</protein>
<feature type="transmembrane region" description="Helical" evidence="7">
    <location>
        <begin position="131"/>
        <end position="154"/>
    </location>
</feature>
<dbReference type="GO" id="GO:0022857">
    <property type="term" value="F:transmembrane transporter activity"/>
    <property type="evidence" value="ECO:0007669"/>
    <property type="project" value="InterPro"/>
</dbReference>
<gene>
    <name evidence="10" type="ORF">DDJ31_04485</name>
    <name evidence="9" type="ORF">ELQ87_34780</name>
</gene>
<dbReference type="CDD" id="cd06173">
    <property type="entry name" value="MFS_MefA_like"/>
    <property type="match status" value="1"/>
</dbReference>
<dbReference type="EMBL" id="CP029078">
    <property type="protein sequence ID" value="QCN84330.1"/>
    <property type="molecule type" value="Genomic_DNA"/>
</dbReference>
<dbReference type="AlphaFoldDB" id="A0A3S9ZMC3"/>
<keyword evidence="4 7" id="KW-1133">Transmembrane helix</keyword>
<keyword evidence="12" id="KW-1185">Reference proteome</keyword>
<feature type="transmembrane region" description="Helical" evidence="7">
    <location>
        <begin position="420"/>
        <end position="436"/>
    </location>
</feature>
<evidence type="ECO:0000256" key="3">
    <source>
        <dbReference type="ARBA" id="ARBA00022692"/>
    </source>
</evidence>
<feature type="transmembrane region" description="Helical" evidence="7">
    <location>
        <begin position="325"/>
        <end position="343"/>
    </location>
</feature>